<sequence length="19" mass="2296">MWQARCTALWQVALVCFLR</sequence>
<protein>
    <submittedName>
        <fullName evidence="1">Uncharacterized protein</fullName>
    </submittedName>
</protein>
<accession>A0A0A8ZT44</accession>
<proteinExistence type="predicted"/>
<dbReference type="AlphaFoldDB" id="A0A0A8ZT44"/>
<evidence type="ECO:0000313" key="1">
    <source>
        <dbReference type="EMBL" id="JAD42554.1"/>
    </source>
</evidence>
<dbReference type="EMBL" id="GBRH01255341">
    <property type="protein sequence ID" value="JAD42554.1"/>
    <property type="molecule type" value="Transcribed_RNA"/>
</dbReference>
<organism evidence="1">
    <name type="scientific">Arundo donax</name>
    <name type="common">Giant reed</name>
    <name type="synonym">Donax arundinaceus</name>
    <dbReference type="NCBI Taxonomy" id="35708"/>
    <lineage>
        <taxon>Eukaryota</taxon>
        <taxon>Viridiplantae</taxon>
        <taxon>Streptophyta</taxon>
        <taxon>Embryophyta</taxon>
        <taxon>Tracheophyta</taxon>
        <taxon>Spermatophyta</taxon>
        <taxon>Magnoliopsida</taxon>
        <taxon>Liliopsida</taxon>
        <taxon>Poales</taxon>
        <taxon>Poaceae</taxon>
        <taxon>PACMAD clade</taxon>
        <taxon>Arundinoideae</taxon>
        <taxon>Arundineae</taxon>
        <taxon>Arundo</taxon>
    </lineage>
</organism>
<name>A0A0A8ZT44_ARUDO</name>
<reference evidence="1" key="1">
    <citation type="submission" date="2014-09" db="EMBL/GenBank/DDBJ databases">
        <authorList>
            <person name="Magalhaes I.L.F."/>
            <person name="Oliveira U."/>
            <person name="Santos F.R."/>
            <person name="Vidigal T.H.D.A."/>
            <person name="Brescovit A.D."/>
            <person name="Santos A.J."/>
        </authorList>
    </citation>
    <scope>NUCLEOTIDE SEQUENCE</scope>
    <source>
        <tissue evidence="1">Shoot tissue taken approximately 20 cm above the soil surface</tissue>
    </source>
</reference>
<reference evidence="1" key="2">
    <citation type="journal article" date="2015" name="Data Brief">
        <title>Shoot transcriptome of the giant reed, Arundo donax.</title>
        <authorList>
            <person name="Barrero R.A."/>
            <person name="Guerrero F.D."/>
            <person name="Moolhuijzen P."/>
            <person name="Goolsby J.A."/>
            <person name="Tidwell J."/>
            <person name="Bellgard S.E."/>
            <person name="Bellgard M.I."/>
        </authorList>
    </citation>
    <scope>NUCLEOTIDE SEQUENCE</scope>
    <source>
        <tissue evidence="1">Shoot tissue taken approximately 20 cm above the soil surface</tissue>
    </source>
</reference>